<reference evidence="1" key="1">
    <citation type="submission" date="2018-02" db="EMBL/GenBank/DDBJ databases">
        <title>Rhizophora mucronata_Transcriptome.</title>
        <authorList>
            <person name="Meera S.P."/>
            <person name="Sreeshan A."/>
            <person name="Augustine A."/>
        </authorList>
    </citation>
    <scope>NUCLEOTIDE SEQUENCE</scope>
    <source>
        <tissue evidence="1">Leaf</tissue>
    </source>
</reference>
<name>A0A2P2P866_RHIMU</name>
<organism evidence="1">
    <name type="scientific">Rhizophora mucronata</name>
    <name type="common">Asiatic mangrove</name>
    <dbReference type="NCBI Taxonomy" id="61149"/>
    <lineage>
        <taxon>Eukaryota</taxon>
        <taxon>Viridiplantae</taxon>
        <taxon>Streptophyta</taxon>
        <taxon>Embryophyta</taxon>
        <taxon>Tracheophyta</taxon>
        <taxon>Spermatophyta</taxon>
        <taxon>Magnoliopsida</taxon>
        <taxon>eudicotyledons</taxon>
        <taxon>Gunneridae</taxon>
        <taxon>Pentapetalae</taxon>
        <taxon>rosids</taxon>
        <taxon>fabids</taxon>
        <taxon>Malpighiales</taxon>
        <taxon>Rhizophoraceae</taxon>
        <taxon>Rhizophora</taxon>
    </lineage>
</organism>
<dbReference type="AlphaFoldDB" id="A0A2P2P866"/>
<evidence type="ECO:0000313" key="1">
    <source>
        <dbReference type="EMBL" id="MBX50964.1"/>
    </source>
</evidence>
<sequence length="51" mass="5967">MPYYAVKLDELATWNEPKCPSLASNIIHTSHTHRHTHMHTHFQSCQLLDPK</sequence>
<dbReference type="EMBL" id="GGEC01070480">
    <property type="protein sequence ID" value="MBX50964.1"/>
    <property type="molecule type" value="Transcribed_RNA"/>
</dbReference>
<protein>
    <submittedName>
        <fullName evidence="1">Uncharacterized protein</fullName>
    </submittedName>
</protein>
<accession>A0A2P2P866</accession>
<proteinExistence type="predicted"/>